<dbReference type="Gene3D" id="2.20.230.10">
    <property type="entry name" value="Resuscitation-promoting factor rpfb"/>
    <property type="match status" value="1"/>
</dbReference>
<keyword evidence="4" id="KW-1185">Reference proteome</keyword>
<dbReference type="RefSeq" id="WP_095404541.1">
    <property type="nucleotide sequence ID" value="NZ_NOJZ02000010.1"/>
</dbReference>
<sequence length="224" mass="25304">MKSKNELKRPLIFMVLTTAIILGVYSDLNKRIILNVDGQTSKVNTLSKNVGDFLFNKKVGLKESCMIEPSIDSKLKDNMEIKITNQIMVNICDAGVNKEYKTTKQKVKDVLKECKIILDDADILNKSLNDKIKSNDTIEIIRIKEEVVVSEKEIPFKTEIVKDNSKVSGNKELNNKGENGIIEEKYKITYKNGKISSKKLVSDKIIKNPVNEVIKEGTLKVDTI</sequence>
<reference evidence="3 4" key="1">
    <citation type="journal article" date="2017" name="Genome Announc.">
        <title>Draft Genome Sequence of Romboutsia maritimum sp. nov. Strain CCRI-22766(T), Isolated from Coastal Estuarine Mud.</title>
        <authorList>
            <person name="Maheux A.F."/>
            <person name="Boudreau D.K."/>
            <person name="Berube E."/>
            <person name="Boissinot M."/>
            <person name="Raymond F."/>
            <person name="Brodeur S."/>
            <person name="Corbeil J."/>
            <person name="Brightwell G."/>
            <person name="Broda D."/>
            <person name="Omar R.F."/>
            <person name="Bergeron M.G."/>
        </authorList>
    </citation>
    <scope>NUCLEOTIDE SEQUENCE [LARGE SCALE GENOMIC DNA]</scope>
    <source>
        <strain evidence="3 4">CCRI-22766</strain>
    </source>
</reference>
<dbReference type="PROSITE" id="PS51109">
    <property type="entry name" value="G5"/>
    <property type="match status" value="1"/>
</dbReference>
<dbReference type="SMART" id="SM01208">
    <property type="entry name" value="G5"/>
    <property type="match status" value="1"/>
</dbReference>
<evidence type="ECO:0000256" key="1">
    <source>
        <dbReference type="ARBA" id="ARBA00022729"/>
    </source>
</evidence>
<dbReference type="Proteomes" id="UP000243494">
    <property type="component" value="Unassembled WGS sequence"/>
</dbReference>
<organism evidence="3 4">
    <name type="scientific">Romboutsia maritimum</name>
    <dbReference type="NCBI Taxonomy" id="2020948"/>
    <lineage>
        <taxon>Bacteria</taxon>
        <taxon>Bacillati</taxon>
        <taxon>Bacillota</taxon>
        <taxon>Clostridia</taxon>
        <taxon>Peptostreptococcales</taxon>
        <taxon>Peptostreptococcaceae</taxon>
        <taxon>Romboutsia</taxon>
    </lineage>
</organism>
<keyword evidence="1" id="KW-0732">Signal</keyword>
<dbReference type="InterPro" id="IPR011098">
    <property type="entry name" value="G5_dom"/>
</dbReference>
<dbReference type="OrthoDB" id="1752979at2"/>
<proteinExistence type="predicted"/>
<dbReference type="Pfam" id="PF07501">
    <property type="entry name" value="G5"/>
    <property type="match status" value="1"/>
</dbReference>
<feature type="domain" description="G5" evidence="2">
    <location>
        <begin position="140"/>
        <end position="220"/>
    </location>
</feature>
<evidence type="ECO:0000313" key="4">
    <source>
        <dbReference type="Proteomes" id="UP000243494"/>
    </source>
</evidence>
<dbReference type="Pfam" id="PF03990">
    <property type="entry name" value="DUF348"/>
    <property type="match status" value="2"/>
</dbReference>
<accession>A0A371IT08</accession>
<dbReference type="AlphaFoldDB" id="A0A371IT08"/>
<evidence type="ECO:0000259" key="2">
    <source>
        <dbReference type="PROSITE" id="PS51109"/>
    </source>
</evidence>
<protein>
    <recommendedName>
        <fullName evidence="2">G5 domain-containing protein</fullName>
    </recommendedName>
</protein>
<dbReference type="InterPro" id="IPR007137">
    <property type="entry name" value="DUF348"/>
</dbReference>
<evidence type="ECO:0000313" key="3">
    <source>
        <dbReference type="EMBL" id="RDY23612.1"/>
    </source>
</evidence>
<gene>
    <name evidence="3" type="ORF">CHF27_007515</name>
</gene>
<dbReference type="EMBL" id="NOJZ02000010">
    <property type="protein sequence ID" value="RDY23612.1"/>
    <property type="molecule type" value="Genomic_DNA"/>
</dbReference>
<comment type="caution">
    <text evidence="3">The sequence shown here is derived from an EMBL/GenBank/DDBJ whole genome shotgun (WGS) entry which is preliminary data.</text>
</comment>
<name>A0A371IT08_9FIRM</name>